<dbReference type="AlphaFoldDB" id="A0A1T4KJD2"/>
<feature type="transmembrane region" description="Helical" evidence="8">
    <location>
        <begin position="388"/>
        <end position="411"/>
    </location>
</feature>
<proteinExistence type="inferred from homology"/>
<dbReference type="CDD" id="cd13123">
    <property type="entry name" value="MATE_MurJ_like"/>
    <property type="match status" value="1"/>
</dbReference>
<dbReference type="GO" id="GO:0009252">
    <property type="term" value="P:peptidoglycan biosynthetic process"/>
    <property type="evidence" value="ECO:0007669"/>
    <property type="project" value="UniProtKB-UniRule"/>
</dbReference>
<evidence type="ECO:0000256" key="7">
    <source>
        <dbReference type="ARBA" id="ARBA00023136"/>
    </source>
</evidence>
<keyword evidence="7 8" id="KW-0472">Membrane</keyword>
<keyword evidence="2 8" id="KW-1003">Cell membrane</keyword>
<comment type="subcellular location">
    <subcellularLocation>
        <location evidence="1 8">Cell membrane</location>
        <topology evidence="1 8">Multi-pass membrane protein</topology>
    </subcellularLocation>
</comment>
<feature type="transmembrane region" description="Helical" evidence="8">
    <location>
        <begin position="52"/>
        <end position="81"/>
    </location>
</feature>
<evidence type="ECO:0000256" key="4">
    <source>
        <dbReference type="ARBA" id="ARBA00022960"/>
    </source>
</evidence>
<feature type="transmembrane region" description="Helical" evidence="8">
    <location>
        <begin position="488"/>
        <end position="506"/>
    </location>
</feature>
<feature type="transmembrane region" description="Helical" evidence="8">
    <location>
        <begin position="417"/>
        <end position="435"/>
    </location>
</feature>
<evidence type="ECO:0000256" key="8">
    <source>
        <dbReference type="HAMAP-Rule" id="MF_02078"/>
    </source>
</evidence>
<dbReference type="HAMAP" id="MF_02078">
    <property type="entry name" value="MurJ_MviN"/>
    <property type="match status" value="1"/>
</dbReference>
<feature type="transmembrane region" description="Helical" evidence="8">
    <location>
        <begin position="315"/>
        <end position="334"/>
    </location>
</feature>
<name>A0A1T4KJD2_9FIRM</name>
<feature type="transmembrane region" description="Helical" evidence="8">
    <location>
        <begin position="354"/>
        <end position="376"/>
    </location>
</feature>
<organism evidence="10 11">
    <name type="scientific">Eubacterium ruminantium</name>
    <dbReference type="NCBI Taxonomy" id="42322"/>
    <lineage>
        <taxon>Bacteria</taxon>
        <taxon>Bacillati</taxon>
        <taxon>Bacillota</taxon>
        <taxon>Clostridia</taxon>
        <taxon>Eubacteriales</taxon>
        <taxon>Eubacteriaceae</taxon>
        <taxon>Eubacterium</taxon>
    </lineage>
</organism>
<evidence type="ECO:0000256" key="9">
    <source>
        <dbReference type="PIRNR" id="PIRNR002869"/>
    </source>
</evidence>
<evidence type="ECO:0000256" key="2">
    <source>
        <dbReference type="ARBA" id="ARBA00022475"/>
    </source>
</evidence>
<keyword evidence="8 9" id="KW-0813">Transport</keyword>
<feature type="transmembrane region" description="Helical" evidence="8">
    <location>
        <begin position="447"/>
        <end position="468"/>
    </location>
</feature>
<dbReference type="GO" id="GO:0015648">
    <property type="term" value="F:lipid-linked peptidoglycan transporter activity"/>
    <property type="evidence" value="ECO:0007669"/>
    <property type="project" value="UniProtKB-UniRule"/>
</dbReference>
<keyword evidence="6 8" id="KW-1133">Transmembrane helix</keyword>
<dbReference type="PIRSF" id="PIRSF002869">
    <property type="entry name" value="MviN"/>
    <property type="match status" value="1"/>
</dbReference>
<keyword evidence="3 8" id="KW-0812">Transmembrane</keyword>
<dbReference type="EMBL" id="FUXA01000004">
    <property type="protein sequence ID" value="SJZ42542.1"/>
    <property type="molecule type" value="Genomic_DNA"/>
</dbReference>
<dbReference type="PANTHER" id="PTHR47019">
    <property type="entry name" value="LIPID II FLIPPASE MURJ"/>
    <property type="match status" value="1"/>
</dbReference>
<dbReference type="Pfam" id="PF03023">
    <property type="entry name" value="MurJ"/>
    <property type="match status" value="1"/>
</dbReference>
<evidence type="ECO:0000256" key="5">
    <source>
        <dbReference type="ARBA" id="ARBA00022984"/>
    </source>
</evidence>
<keyword evidence="4 8" id="KW-0133">Cell shape</keyword>
<keyword evidence="11" id="KW-1185">Reference proteome</keyword>
<gene>
    <name evidence="8" type="primary">murJ</name>
    <name evidence="10" type="ORF">SAMN02745110_00415</name>
</gene>
<dbReference type="PRINTS" id="PR01806">
    <property type="entry name" value="VIRFACTRMVIN"/>
</dbReference>
<feature type="transmembrane region" description="Helical" evidence="8">
    <location>
        <begin position="93"/>
        <end position="116"/>
    </location>
</feature>
<accession>A0A1T4KJD2</accession>
<feature type="transmembrane region" description="Helical" evidence="8">
    <location>
        <begin position="276"/>
        <end position="294"/>
    </location>
</feature>
<feature type="transmembrane region" description="Helical" evidence="8">
    <location>
        <begin position="168"/>
        <end position="188"/>
    </location>
</feature>
<protein>
    <recommendedName>
        <fullName evidence="8">Probable lipid II flippase MurJ</fullName>
    </recommendedName>
</protein>
<keyword evidence="5 8" id="KW-0573">Peptidoglycan synthesis</keyword>
<feature type="transmembrane region" description="Helical" evidence="8">
    <location>
        <begin position="136"/>
        <end position="156"/>
    </location>
</feature>
<dbReference type="GO" id="GO:0071555">
    <property type="term" value="P:cell wall organization"/>
    <property type="evidence" value="ECO:0007669"/>
    <property type="project" value="UniProtKB-UniRule"/>
</dbReference>
<dbReference type="PANTHER" id="PTHR47019:SF1">
    <property type="entry name" value="LIPID II FLIPPASE MURJ"/>
    <property type="match status" value="1"/>
</dbReference>
<dbReference type="RefSeq" id="WP_078786094.1">
    <property type="nucleotide sequence ID" value="NZ_FMTO01000003.1"/>
</dbReference>
<evidence type="ECO:0000256" key="3">
    <source>
        <dbReference type="ARBA" id="ARBA00022692"/>
    </source>
</evidence>
<dbReference type="GO" id="GO:0005886">
    <property type="term" value="C:plasma membrane"/>
    <property type="evidence" value="ECO:0007669"/>
    <property type="project" value="UniProtKB-SubCell"/>
</dbReference>
<evidence type="ECO:0000256" key="6">
    <source>
        <dbReference type="ARBA" id="ARBA00022989"/>
    </source>
</evidence>
<dbReference type="GO" id="GO:0008360">
    <property type="term" value="P:regulation of cell shape"/>
    <property type="evidence" value="ECO:0007669"/>
    <property type="project" value="UniProtKB-UniRule"/>
</dbReference>
<keyword evidence="8 9" id="KW-0961">Cell wall biogenesis/degradation</keyword>
<dbReference type="InterPro" id="IPR051050">
    <property type="entry name" value="Lipid_II_flippase_MurJ/MviN"/>
</dbReference>
<reference evidence="10 11" key="1">
    <citation type="submission" date="2017-02" db="EMBL/GenBank/DDBJ databases">
        <authorList>
            <person name="Peterson S.W."/>
        </authorList>
    </citation>
    <scope>NUCLEOTIDE SEQUENCE [LARGE SCALE GENOMIC DNA]</scope>
    <source>
        <strain evidence="10 11">ATCC 17233</strain>
    </source>
</reference>
<dbReference type="InterPro" id="IPR004268">
    <property type="entry name" value="MurJ"/>
</dbReference>
<comment type="similarity">
    <text evidence="8 9">Belongs to the MurJ/MviN family.</text>
</comment>
<comment type="pathway">
    <text evidence="8">Cell wall biogenesis; peptidoglycan biosynthesis.</text>
</comment>
<evidence type="ECO:0000256" key="1">
    <source>
        <dbReference type="ARBA" id="ARBA00004651"/>
    </source>
</evidence>
<evidence type="ECO:0000313" key="11">
    <source>
        <dbReference type="Proteomes" id="UP000189857"/>
    </source>
</evidence>
<feature type="transmembrane region" description="Helical" evidence="8">
    <location>
        <begin position="235"/>
        <end position="256"/>
    </location>
</feature>
<dbReference type="UniPathway" id="UPA00219"/>
<evidence type="ECO:0000313" key="10">
    <source>
        <dbReference type="EMBL" id="SJZ42542.1"/>
    </source>
</evidence>
<dbReference type="OrthoDB" id="9804143at2"/>
<dbReference type="GO" id="GO:0034204">
    <property type="term" value="P:lipid translocation"/>
    <property type="evidence" value="ECO:0007669"/>
    <property type="project" value="TreeGrafter"/>
</dbReference>
<dbReference type="Proteomes" id="UP000189857">
    <property type="component" value="Unassembled WGS sequence"/>
</dbReference>
<sequence>MSEVKKQRGQSFVKATTIMAVLSLVSSFLGIVRNMVMNAIFGLGTDQDCYQAAFLIPDLIFMMLVGGALSSAFIPIFSVYISNGEDDKGYRMASTIMNLAIIFAFGLCLIGEIFTPQLMRIITKLTGDRFWLAVKLTRIMFFQCFFMCLCGVAQGICQSYRNFTPSSVGGALYTSCTVGIGYFLWKFFGFGIEGFAIGVVIGALVNFLVHIRPMKKEGFRYYPKIDLKQEGVRKFFGLFWPMLLGISVTQINQVVIKRFGSGLGDSVLSAMGNATTITELPVTLFGATISLAVFPAMSQHYASGQVDEYKKDLSLSMRTMMFITIPASAGLMAIREPLIRALYRQGMFTEENVHAVSVLMIFYIIGIVGYCCRSVFSRGFYAINETKVPVRINITILTLNIILSMIFVKFWKAKGLALAYSVAGLCSMTLLGFFLKRRIGNMRGREMFVSFIKSLIGSCVMFIALIPIRNYLMDVMPPDRKLIQIAHVAILITIGAIIYAVMALILRMQEVSAVTDFMKKKFKKKKA</sequence>
<feature type="transmembrane region" description="Helical" evidence="8">
    <location>
        <begin position="194"/>
        <end position="214"/>
    </location>
</feature>
<comment type="function">
    <text evidence="8 9">Involved in peptidoglycan biosynthesis. Transports lipid-linked peptidoglycan precursors from the inner to the outer leaflet of the cytoplasmic membrane.</text>
</comment>
<dbReference type="NCBIfam" id="TIGR01695">
    <property type="entry name" value="murJ_mviN"/>
    <property type="match status" value="1"/>
</dbReference>